<gene>
    <name evidence="2" type="ORF">PN36_34460</name>
</gene>
<evidence type="ECO:0000313" key="3">
    <source>
        <dbReference type="Proteomes" id="UP000030428"/>
    </source>
</evidence>
<evidence type="ECO:0000313" key="2">
    <source>
        <dbReference type="EMBL" id="TGO01919.1"/>
    </source>
</evidence>
<feature type="domain" description="DUF4123" evidence="1">
    <location>
        <begin position="3"/>
        <end position="107"/>
    </location>
</feature>
<sequence>MPAQLFELEDEPEYFSLFFDTPQAELIDVAPYLVKVNMESRLLAWMLDEGRGQSWGIFLTADVELEELFEHLRSFLKVKAPEGEELFFRFYDPRVLRIFLPSCNFQEILQFFGAVNSYMAESEDGEMLLEFSKGESGLEVNGCKIMV</sequence>
<organism evidence="2 3">
    <name type="scientific">Candidatus Thiomargarita nelsonii</name>
    <dbReference type="NCBI Taxonomy" id="1003181"/>
    <lineage>
        <taxon>Bacteria</taxon>
        <taxon>Pseudomonadati</taxon>
        <taxon>Pseudomonadota</taxon>
        <taxon>Gammaproteobacteria</taxon>
        <taxon>Thiotrichales</taxon>
        <taxon>Thiotrichaceae</taxon>
        <taxon>Thiomargarita</taxon>
    </lineage>
</organism>
<dbReference type="Pfam" id="PF13503">
    <property type="entry name" value="DUF4123"/>
    <property type="match status" value="1"/>
</dbReference>
<accession>A0A4E0QKI3</accession>
<comment type="caution">
    <text evidence="2">The sequence shown here is derived from an EMBL/GenBank/DDBJ whole genome shotgun (WGS) entry which is preliminary data.</text>
</comment>
<dbReference type="EMBL" id="JSZA02000384">
    <property type="protein sequence ID" value="TGO01919.1"/>
    <property type="molecule type" value="Genomic_DNA"/>
</dbReference>
<dbReference type="AlphaFoldDB" id="A0A4E0QKI3"/>
<evidence type="ECO:0000259" key="1">
    <source>
        <dbReference type="Pfam" id="PF13503"/>
    </source>
</evidence>
<dbReference type="Proteomes" id="UP000030428">
    <property type="component" value="Unassembled WGS sequence"/>
</dbReference>
<name>A0A4E0QKI3_9GAMM</name>
<protein>
    <recommendedName>
        <fullName evidence="1">DUF4123 domain-containing protein</fullName>
    </recommendedName>
</protein>
<keyword evidence="3" id="KW-1185">Reference proteome</keyword>
<reference evidence="2 3" key="1">
    <citation type="journal article" date="2016" name="Front. Microbiol.">
        <title>Single-Cell (Meta-)Genomics of a Dimorphic Candidatus Thiomargarita nelsonii Reveals Genomic Plasticity.</title>
        <authorList>
            <person name="Flood B.E."/>
            <person name="Fliss P."/>
            <person name="Jones D.S."/>
            <person name="Dick G.J."/>
            <person name="Jain S."/>
            <person name="Kaster A.K."/>
            <person name="Winkel M."/>
            <person name="Mussmann M."/>
            <person name="Bailey J."/>
        </authorList>
    </citation>
    <scope>NUCLEOTIDE SEQUENCE [LARGE SCALE GENOMIC DNA]</scope>
    <source>
        <strain evidence="2">Hydrate Ridge</strain>
    </source>
</reference>
<dbReference type="InterPro" id="IPR025391">
    <property type="entry name" value="DUF4123"/>
</dbReference>
<proteinExistence type="predicted"/>